<feature type="chain" id="PRO_5032282880" description="3-keto-disaccharide hydrolase domain-containing protein" evidence="1">
    <location>
        <begin position="22"/>
        <end position="193"/>
    </location>
</feature>
<evidence type="ECO:0000256" key="1">
    <source>
        <dbReference type="SAM" id="SignalP"/>
    </source>
</evidence>
<sequence>MKTKHIVLPLFILLLFSCAGSKNISLEEPNWKIISGNWTLDEYTYIGNGKSLEWATLTSLEKLPKNYSIELDVNMLNGSLFELMLNLNQDEYLRAYLYTIENALKIGRGEFDETNTERPGGGSTFIEKPIEIQNNTWYNLKVKLYKDNLSIFIDDVLIIDKQIAKYKLNKPGYLGLITNGKTIVKNLAIKKLS</sequence>
<reference evidence="2 3" key="1">
    <citation type="submission" date="2020-08" db="EMBL/GenBank/DDBJ databases">
        <title>Genomic Encyclopedia of Type Strains, Phase IV (KMG-IV): sequencing the most valuable type-strain genomes for metagenomic binning, comparative biology and taxonomic classification.</title>
        <authorList>
            <person name="Goeker M."/>
        </authorList>
    </citation>
    <scope>NUCLEOTIDE SEQUENCE [LARGE SCALE GENOMIC DNA]</scope>
    <source>
        <strain evidence="2 3">DSM 29568</strain>
    </source>
</reference>
<comment type="caution">
    <text evidence="2">The sequence shown here is derived from an EMBL/GenBank/DDBJ whole genome shotgun (WGS) entry which is preliminary data.</text>
</comment>
<feature type="signal peptide" evidence="1">
    <location>
        <begin position="1"/>
        <end position="21"/>
    </location>
</feature>
<keyword evidence="3" id="KW-1185">Reference proteome</keyword>
<keyword evidence="1" id="KW-0732">Signal</keyword>
<dbReference type="Proteomes" id="UP000553034">
    <property type="component" value="Unassembled WGS sequence"/>
</dbReference>
<dbReference type="AlphaFoldDB" id="A0A840EFF4"/>
<evidence type="ECO:0000313" key="2">
    <source>
        <dbReference type="EMBL" id="MBB4117932.1"/>
    </source>
</evidence>
<gene>
    <name evidence="2" type="ORF">GGR32_000204</name>
</gene>
<name>A0A840EFF4_9FLAO</name>
<accession>A0A840EFF4</accession>
<evidence type="ECO:0000313" key="3">
    <source>
        <dbReference type="Proteomes" id="UP000553034"/>
    </source>
</evidence>
<proteinExistence type="predicted"/>
<dbReference type="RefSeq" id="WP_183475581.1">
    <property type="nucleotide sequence ID" value="NZ_JACIFO010000001.1"/>
</dbReference>
<organism evidence="2 3">
    <name type="scientific">Mesonia hippocampi</name>
    <dbReference type="NCBI Taxonomy" id="1628250"/>
    <lineage>
        <taxon>Bacteria</taxon>
        <taxon>Pseudomonadati</taxon>
        <taxon>Bacteroidota</taxon>
        <taxon>Flavobacteriia</taxon>
        <taxon>Flavobacteriales</taxon>
        <taxon>Flavobacteriaceae</taxon>
        <taxon>Mesonia</taxon>
    </lineage>
</organism>
<dbReference type="EMBL" id="JACIFO010000001">
    <property type="protein sequence ID" value="MBB4117932.1"/>
    <property type="molecule type" value="Genomic_DNA"/>
</dbReference>
<dbReference type="Gene3D" id="2.60.120.560">
    <property type="entry name" value="Exo-inulinase, domain 1"/>
    <property type="match status" value="1"/>
</dbReference>
<evidence type="ECO:0008006" key="4">
    <source>
        <dbReference type="Google" id="ProtNLM"/>
    </source>
</evidence>
<dbReference type="PROSITE" id="PS51257">
    <property type="entry name" value="PROKAR_LIPOPROTEIN"/>
    <property type="match status" value="1"/>
</dbReference>
<protein>
    <recommendedName>
        <fullName evidence="4">3-keto-disaccharide hydrolase domain-containing protein</fullName>
    </recommendedName>
</protein>